<dbReference type="EMBL" id="CALSDN010000004">
    <property type="protein sequence ID" value="CAH6720841.1"/>
    <property type="molecule type" value="Genomic_DNA"/>
</dbReference>
<dbReference type="Proteomes" id="UP001152531">
    <property type="component" value="Unassembled WGS sequence"/>
</dbReference>
<name>A0ACA9Y769_9ASCO</name>
<gene>
    <name evidence="1" type="ORF">CLIB1444_04S09142</name>
</gene>
<proteinExistence type="predicted"/>
<protein>
    <submittedName>
        <fullName evidence="1">Protein Bfr2p</fullName>
    </submittedName>
</protein>
<comment type="caution">
    <text evidence="1">The sequence shown here is derived from an EMBL/GenBank/DDBJ whole genome shotgun (WGS) entry which is preliminary data.</text>
</comment>
<organism evidence="1 2">
    <name type="scientific">[Candida] jaroonii</name>
    <dbReference type="NCBI Taxonomy" id="467808"/>
    <lineage>
        <taxon>Eukaryota</taxon>
        <taxon>Fungi</taxon>
        <taxon>Dikarya</taxon>
        <taxon>Ascomycota</taxon>
        <taxon>Saccharomycotina</taxon>
        <taxon>Pichiomycetes</taxon>
        <taxon>Debaryomycetaceae</taxon>
        <taxon>Yamadazyma</taxon>
    </lineage>
</organism>
<accession>A0ACA9Y769</accession>
<sequence length="469" mass="52668">MKRSLAEELSKIKPVTDFDIENEAPESDEERVVEEGGKDHYVAVGKSKLRTEMPAYGGAKVSRSELFDKEDSFSGSEGSDSELNVNEGSDIEGSDSGADLSDSGADLSDSEESDEEETNGILHKSDSGSEDSEANSEADSDAEVDRSKLKQLMSKERQSIGKRIAQSAVNDALKGYTVSKQNKFFDSLIEVRIKLQKSLTNANLLPVNGDFDVEEDLKSEVEDKCFQLLDNLLTLRARFLETEPKAIKKRKLSSYSDATQTLDNQLNKERSIILNKWSNKVNNSSGSSALNASKFKLINQSAEQQVQNNLNDMERLKKRTFLNRSSITPLGYVAEQSEDEDEEGEEREKLAKNEIKQIFNDEDFYRILLNDLVDKKISNPTSNITLLKTNQKALKNNKNIDTKASKGRKLKFSVQEPISHFETPVNTKWDDYQIDEFFASLLGQKINMAEVESEEDEEEEADDGIRLFS</sequence>
<keyword evidence="2" id="KW-1185">Reference proteome</keyword>
<reference evidence="1" key="1">
    <citation type="submission" date="2022-06" db="EMBL/GenBank/DDBJ databases">
        <authorList>
            <person name="Legras J.-L."/>
            <person name="Devillers H."/>
            <person name="Grondin C."/>
        </authorList>
    </citation>
    <scope>NUCLEOTIDE SEQUENCE</scope>
    <source>
        <strain evidence="1">CLIB 1444</strain>
    </source>
</reference>
<evidence type="ECO:0000313" key="2">
    <source>
        <dbReference type="Proteomes" id="UP001152531"/>
    </source>
</evidence>
<evidence type="ECO:0000313" key="1">
    <source>
        <dbReference type="EMBL" id="CAH6720841.1"/>
    </source>
</evidence>